<dbReference type="InterPro" id="IPR011604">
    <property type="entry name" value="PDDEXK-like_dom_sf"/>
</dbReference>
<dbReference type="EMBL" id="WKQP01000010">
    <property type="protein sequence ID" value="MSC60076.1"/>
    <property type="molecule type" value="Genomic_DNA"/>
</dbReference>
<reference evidence="3 4" key="1">
    <citation type="journal article" date="2019" name="Nat. Med.">
        <title>A library of human gut bacterial isolates paired with longitudinal multiomics data enables mechanistic microbiome research.</title>
        <authorList>
            <person name="Poyet M."/>
            <person name="Groussin M."/>
            <person name="Gibbons S.M."/>
            <person name="Avila-Pacheco J."/>
            <person name="Jiang X."/>
            <person name="Kearney S.M."/>
            <person name="Perrotta A.R."/>
            <person name="Berdy B."/>
            <person name="Zhao S."/>
            <person name="Lieberman T.D."/>
            <person name="Swanson P.K."/>
            <person name="Smith M."/>
            <person name="Roesemann S."/>
            <person name="Alexander J.E."/>
            <person name="Rich S.A."/>
            <person name="Livny J."/>
            <person name="Vlamakis H."/>
            <person name="Clish C."/>
            <person name="Bullock K."/>
            <person name="Deik A."/>
            <person name="Scott J."/>
            <person name="Pierce K.A."/>
            <person name="Xavier R.J."/>
            <person name="Alm E.J."/>
        </authorList>
    </citation>
    <scope>NUCLEOTIDE SEQUENCE [LARGE SCALE GENOMIC DNA]</scope>
    <source>
        <strain evidence="3 4">BIOML-A11</strain>
    </source>
</reference>
<organism evidence="3 4">
    <name type="scientific">Agathobacter rectalis</name>
    <dbReference type="NCBI Taxonomy" id="39491"/>
    <lineage>
        <taxon>Bacteria</taxon>
        <taxon>Bacillati</taxon>
        <taxon>Bacillota</taxon>
        <taxon>Clostridia</taxon>
        <taxon>Lachnospirales</taxon>
        <taxon>Lachnospiraceae</taxon>
        <taxon>Agathobacter</taxon>
    </lineage>
</organism>
<evidence type="ECO:0000313" key="3">
    <source>
        <dbReference type="EMBL" id="MSC60076.1"/>
    </source>
</evidence>
<dbReference type="Proteomes" id="UP000479563">
    <property type="component" value="Unassembled WGS sequence"/>
</dbReference>
<dbReference type="AlphaFoldDB" id="A0A6L5T7M0"/>
<protein>
    <submittedName>
        <fullName evidence="3">DUF2800 domain-containing protein</fullName>
    </submittedName>
</protein>
<dbReference type="InterPro" id="IPR021229">
    <property type="entry name" value="DUF2800"/>
</dbReference>
<keyword evidence="1" id="KW-0378">Hydrolase</keyword>
<dbReference type="GO" id="GO:0016787">
    <property type="term" value="F:hydrolase activity"/>
    <property type="evidence" value="ECO:0007669"/>
    <property type="project" value="UniProtKB-KW"/>
</dbReference>
<evidence type="ECO:0000256" key="2">
    <source>
        <dbReference type="SAM" id="MobiDB-lite"/>
    </source>
</evidence>
<evidence type="ECO:0000256" key="1">
    <source>
        <dbReference type="ARBA" id="ARBA00022801"/>
    </source>
</evidence>
<proteinExistence type="predicted"/>
<gene>
    <name evidence="3" type="ORF">GKE07_07670</name>
</gene>
<feature type="region of interest" description="Disordered" evidence="2">
    <location>
        <begin position="382"/>
        <end position="408"/>
    </location>
</feature>
<comment type="caution">
    <text evidence="3">The sequence shown here is derived from an EMBL/GenBank/DDBJ whole genome shotgun (WGS) entry which is preliminary data.</text>
</comment>
<evidence type="ECO:0000313" key="4">
    <source>
        <dbReference type="Proteomes" id="UP000479563"/>
    </source>
</evidence>
<sequence length="408" mass="45582">MRMATPTEHAFLSASSSGRWLNCTAAPRYEAEFGEDDKTVYAAEGTLAHRICELSAQYNFNIITKRKLNSQIKKLRENELFQEEMITTGVFYAEYLRNKSLTFANKPYTTWEVKVDFSDYVPEGFGTCDCVMIGDDTLHITDYKHGKGVEVSAKNNSQMRLYALGALKQYASIFGSAIKKVSMAIIQPRITEDVSEEVLTVEELLQWGENIKPIALKAYSGFGEFKCGTWCRFCKGKAVCKARTENNTALEDFKGFAIEGKLTEEEKQSDSFPNRLTDNEVAEMLIRGADLVAWYNDLQDYALNAILDGKVINGFKVVEGRSNRAFSDTDKAIEAFKGAGYEEKDLYKPKEPLTLSALEKLAGKKKFAELVGSLVIKPQGKPTLVPESDKREPYHPAAVDFKGVGNDG</sequence>
<dbReference type="Gene3D" id="3.90.320.10">
    <property type="match status" value="1"/>
</dbReference>
<accession>A0A6L5T7M0</accession>
<dbReference type="Pfam" id="PF10926">
    <property type="entry name" value="DUF2800"/>
    <property type="match status" value="1"/>
</dbReference>
<name>A0A6L5T7M0_9FIRM</name>